<dbReference type="RefSeq" id="WP_073279485.1">
    <property type="nucleotide sequence ID" value="NZ_FRAC01000030.1"/>
</dbReference>
<evidence type="ECO:0000256" key="3">
    <source>
        <dbReference type="ARBA" id="ARBA00023295"/>
    </source>
</evidence>
<evidence type="ECO:0000313" key="6">
    <source>
        <dbReference type="Proteomes" id="UP000184386"/>
    </source>
</evidence>
<dbReference type="STRING" id="1121322.SAMN02745136_04705"/>
<comment type="similarity">
    <text evidence="1">Belongs to the glycosyl hydrolase 13 family.</text>
</comment>
<accession>A0A1M6ZY22</accession>
<dbReference type="Pfam" id="PF02903">
    <property type="entry name" value="Alpha-amylase_N"/>
    <property type="match status" value="1"/>
</dbReference>
<dbReference type="Pfam" id="PF00128">
    <property type="entry name" value="Alpha-amylase"/>
    <property type="match status" value="1"/>
</dbReference>
<keyword evidence="2" id="KW-0378">Hydrolase</keyword>
<dbReference type="InterPro" id="IPR013780">
    <property type="entry name" value="Glyco_hydro_b"/>
</dbReference>
<reference evidence="5 6" key="1">
    <citation type="submission" date="2016-11" db="EMBL/GenBank/DDBJ databases">
        <authorList>
            <person name="Jaros S."/>
            <person name="Januszkiewicz K."/>
            <person name="Wedrychowicz H."/>
        </authorList>
    </citation>
    <scope>NUCLEOTIDE SEQUENCE [LARGE SCALE GENOMIC DNA]</scope>
    <source>
        <strain evidence="5 6">DSM 15929</strain>
    </source>
</reference>
<keyword evidence="6" id="KW-1185">Reference proteome</keyword>
<dbReference type="InterPro" id="IPR017853">
    <property type="entry name" value="GH"/>
</dbReference>
<dbReference type="InterPro" id="IPR045857">
    <property type="entry name" value="O16G_dom_2"/>
</dbReference>
<evidence type="ECO:0000256" key="1">
    <source>
        <dbReference type="ARBA" id="ARBA00008061"/>
    </source>
</evidence>
<dbReference type="Gene3D" id="3.90.400.10">
    <property type="entry name" value="Oligo-1,6-glucosidase, Domain 2"/>
    <property type="match status" value="1"/>
</dbReference>
<sequence>MIFSSIIHEPKSALSYAYDENTLHLRLKTAKGEVKEVKVLAVDPFNWIPRGDGTPIYDFDKSSVIQITMEKEQVTATHDCWFAEIPDIKWKRTKYCFIVTGETETYIIGSRYWIPYKEADSVLYNLGNYYNYPYINEEDLYKAPDWVADTVWYQVFPERFCNGTPEDGRDVLPWGSDAQDGYHKKFGGNLEGIIEKLDYIKESGFNGIYLNPIFESPSSHKYDTTDYFKIDPEFGDNDIFGRLVEEAHKRGIKVMLDAVFNHCGFYHPFWQDVLKNGVHSRYFDCFYILDPEKPLYSGELIDGLPAECPKELLNYRTFAYAQTMPKWNTGNPIAREYLLKVAAYWIEEYHIDGWRLDVSNEISHDFWRAFRKTVKSIDPEVYILGENWDNSYPWLQGDQFDGVMNYEFSTPVWNFFGTDKGNEMKIHGEEFKAAVSRLLADYPRHITKNLFNLLDSHDTERILQVVQGNQDIVKLAYVFLLTFPGSPCIYYGSEIGMGGGEHSNRQCMIWDESRQNRDLYNVIRKLVGLRKEKESFRTENFQWIDLNTSMDTLLYKKTTPEESLYVLLHNEESPGVLDLPEDLQGTAGIDLMTGNRIQLEKSIALTSYDYRLFSLENK</sequence>
<evidence type="ECO:0000256" key="2">
    <source>
        <dbReference type="ARBA" id="ARBA00022801"/>
    </source>
</evidence>
<dbReference type="SUPFAM" id="SSF81296">
    <property type="entry name" value="E set domains"/>
    <property type="match status" value="1"/>
</dbReference>
<evidence type="ECO:0000313" key="5">
    <source>
        <dbReference type="EMBL" id="SHL35279.1"/>
    </source>
</evidence>
<dbReference type="InterPro" id="IPR014756">
    <property type="entry name" value="Ig_E-set"/>
</dbReference>
<dbReference type="SUPFAM" id="SSF51445">
    <property type="entry name" value="(Trans)glycosidases"/>
    <property type="match status" value="1"/>
</dbReference>
<dbReference type="AlphaFoldDB" id="A0A1M6ZY22"/>
<evidence type="ECO:0000259" key="4">
    <source>
        <dbReference type="SMART" id="SM00642"/>
    </source>
</evidence>
<dbReference type="PANTHER" id="PTHR10357">
    <property type="entry name" value="ALPHA-AMYLASE FAMILY MEMBER"/>
    <property type="match status" value="1"/>
</dbReference>
<proteinExistence type="inferred from homology"/>
<dbReference type="Proteomes" id="UP000184386">
    <property type="component" value="Unassembled WGS sequence"/>
</dbReference>
<dbReference type="InterPro" id="IPR013783">
    <property type="entry name" value="Ig-like_fold"/>
</dbReference>
<dbReference type="GO" id="GO:0005975">
    <property type="term" value="P:carbohydrate metabolic process"/>
    <property type="evidence" value="ECO:0007669"/>
    <property type="project" value="InterPro"/>
</dbReference>
<dbReference type="CDD" id="cd02857">
    <property type="entry name" value="E_set_CDase_PDE_N"/>
    <property type="match status" value="1"/>
</dbReference>
<dbReference type="InterPro" id="IPR004185">
    <property type="entry name" value="Glyco_hydro_13_lg-like_dom"/>
</dbReference>
<feature type="domain" description="Glycosyl hydrolase family 13 catalytic" evidence="4">
    <location>
        <begin position="154"/>
        <end position="530"/>
    </location>
</feature>
<dbReference type="Gene3D" id="2.60.40.10">
    <property type="entry name" value="Immunoglobulins"/>
    <property type="match status" value="1"/>
</dbReference>
<keyword evidence="3 5" id="KW-0326">Glycosidase</keyword>
<protein>
    <submittedName>
        <fullName evidence="5">Glycosidase</fullName>
    </submittedName>
</protein>
<dbReference type="SMART" id="SM00642">
    <property type="entry name" value="Aamy"/>
    <property type="match status" value="1"/>
</dbReference>
<dbReference type="EMBL" id="FRAC01000030">
    <property type="protein sequence ID" value="SHL35279.1"/>
    <property type="molecule type" value="Genomic_DNA"/>
</dbReference>
<dbReference type="PANTHER" id="PTHR10357:SF210">
    <property type="entry name" value="MALTODEXTRIN GLUCOSIDASE"/>
    <property type="match status" value="1"/>
</dbReference>
<dbReference type="GO" id="GO:0004553">
    <property type="term" value="F:hydrolase activity, hydrolyzing O-glycosyl compounds"/>
    <property type="evidence" value="ECO:0007669"/>
    <property type="project" value="InterPro"/>
</dbReference>
<dbReference type="CDD" id="cd11338">
    <property type="entry name" value="AmyAc_CMD"/>
    <property type="match status" value="1"/>
</dbReference>
<dbReference type="Gene3D" id="3.20.20.80">
    <property type="entry name" value="Glycosidases"/>
    <property type="match status" value="1"/>
</dbReference>
<dbReference type="Gene3D" id="2.60.40.1180">
    <property type="entry name" value="Golgi alpha-mannosidase II"/>
    <property type="match status" value="1"/>
</dbReference>
<dbReference type="SUPFAM" id="SSF51011">
    <property type="entry name" value="Glycosyl hydrolase domain"/>
    <property type="match status" value="1"/>
</dbReference>
<dbReference type="InterPro" id="IPR006047">
    <property type="entry name" value="GH13_cat_dom"/>
</dbReference>
<organism evidence="5 6">
    <name type="scientific">Anaerocolumna jejuensis DSM 15929</name>
    <dbReference type="NCBI Taxonomy" id="1121322"/>
    <lineage>
        <taxon>Bacteria</taxon>
        <taxon>Bacillati</taxon>
        <taxon>Bacillota</taxon>
        <taxon>Clostridia</taxon>
        <taxon>Lachnospirales</taxon>
        <taxon>Lachnospiraceae</taxon>
        <taxon>Anaerocolumna</taxon>
    </lineage>
</organism>
<name>A0A1M6ZY22_9FIRM</name>
<gene>
    <name evidence="5" type="ORF">SAMN02745136_04705</name>
</gene>
<dbReference type="OrthoDB" id="9805159at2"/>